<dbReference type="GO" id="GO:0005576">
    <property type="term" value="C:extracellular region"/>
    <property type="evidence" value="ECO:0007669"/>
    <property type="project" value="UniProtKB-SubCell"/>
</dbReference>
<evidence type="ECO:0000256" key="4">
    <source>
        <dbReference type="ARBA" id="ARBA00022525"/>
    </source>
</evidence>
<dbReference type="CDD" id="cd04704">
    <property type="entry name" value="PLA2_bee_venom_like"/>
    <property type="match status" value="1"/>
</dbReference>
<keyword evidence="9" id="KW-1015">Disulfide bond</keyword>
<evidence type="ECO:0000313" key="13">
    <source>
        <dbReference type="Ensembl" id="ENSAMXP00005002917.1"/>
    </source>
</evidence>
<dbReference type="Gene3D" id="1.20.90.10">
    <property type="entry name" value="Phospholipase A2 domain"/>
    <property type="match status" value="2"/>
</dbReference>
<dbReference type="FunFam" id="1.20.90.10:FF:000002">
    <property type="entry name" value="Phospholipase A2 group III"/>
    <property type="match status" value="1"/>
</dbReference>
<dbReference type="Pfam" id="PF05826">
    <property type="entry name" value="Phospholip_A2_2"/>
    <property type="match status" value="1"/>
</dbReference>
<evidence type="ECO:0000256" key="2">
    <source>
        <dbReference type="ARBA" id="ARBA00004613"/>
    </source>
</evidence>
<keyword evidence="6" id="KW-0378">Hydrolase</keyword>
<feature type="compositionally biased region" description="Basic residues" evidence="10">
    <location>
        <begin position="126"/>
        <end position="136"/>
    </location>
</feature>
<feature type="compositionally biased region" description="Basic and acidic residues" evidence="10">
    <location>
        <begin position="137"/>
        <end position="147"/>
    </location>
</feature>
<evidence type="ECO:0000256" key="1">
    <source>
        <dbReference type="ARBA" id="ARBA00001913"/>
    </source>
</evidence>
<protein>
    <recommendedName>
        <fullName evidence="3">phospholipase A2</fullName>
        <ecNumber evidence="3">3.1.1.4</ecNumber>
    </recommendedName>
</protein>
<comment type="subcellular location">
    <subcellularLocation>
        <location evidence="2">Secreted</location>
    </subcellularLocation>
</comment>
<evidence type="ECO:0000256" key="5">
    <source>
        <dbReference type="ARBA" id="ARBA00022723"/>
    </source>
</evidence>
<keyword evidence="7" id="KW-0106">Calcium</keyword>
<sequence length="549" mass="62298">NSFCLVLLLLNFSAATHFQTQPSNSSSTFCFWTKSISNGRTSYMFLHRTHSRSGETSLVLFDSIWTKDNTLVDCVTSSNQVVTKSYVSQCWEPGATIFSRIPDERFNVSKLVDPAGPCEGTVGRLAHPRQSVRRRSRDLESVDRQDGETLSGESSGQKSRRSKRAWIVPGTLWCGAGHSALDFTELGLYVNTDMCCREHDHCKDSITSFGFNYGVLNTNIFTLSHCDCDKKFQQCLHKANDSMANVVGYGYFNVLKMRCFEFAERMECAERTWWGMCKFHQMAKYALVRDATYYNSTSPELEEETSAVYTTSAGQPTATPGSTVPSTLPTEDPRADREHPETTDSYDTWLYDFINALIGVCFGTHCYKCDKCDKRVIKVDHVWFVGKVSTCESYKDLDSCRLQIPGKQEKFGLRNAEFATLYHCNCTTVTVELSNQFSGLDRVDDVHFFLLDFVSQFCFILPPNCTDSDSCSSKDPPVIRRWTKDVAGGRPLVASKRKAKRLNSKRSKRKDSFRLYKKCLRMHSKLQRPKEPTDHKLQNPSGHAEPIKQ</sequence>
<evidence type="ECO:0000256" key="10">
    <source>
        <dbReference type="SAM" id="MobiDB-lite"/>
    </source>
</evidence>
<dbReference type="PANTHER" id="PTHR12253">
    <property type="entry name" value="RH14732P"/>
    <property type="match status" value="1"/>
</dbReference>
<name>A0A8B9H0N0_ASTMX</name>
<evidence type="ECO:0000256" key="7">
    <source>
        <dbReference type="ARBA" id="ARBA00022837"/>
    </source>
</evidence>
<comment type="cofactor">
    <cofactor evidence="1">
        <name>Ca(2+)</name>
        <dbReference type="ChEBI" id="CHEBI:29108"/>
    </cofactor>
</comment>
<evidence type="ECO:0000256" key="6">
    <source>
        <dbReference type="ARBA" id="ARBA00022801"/>
    </source>
</evidence>
<reference evidence="13" key="1">
    <citation type="submission" date="2025-08" db="UniProtKB">
        <authorList>
            <consortium name="Ensembl"/>
        </authorList>
    </citation>
    <scope>IDENTIFICATION</scope>
</reference>
<feature type="domain" description="Phospholipase A2-like central" evidence="12">
    <location>
        <begin position="167"/>
        <end position="261"/>
    </location>
</feature>
<dbReference type="InterPro" id="IPR016090">
    <property type="entry name" value="PLA2-like_dom"/>
</dbReference>
<dbReference type="GO" id="GO:0050482">
    <property type="term" value="P:arachidonate secretion"/>
    <property type="evidence" value="ECO:0007669"/>
    <property type="project" value="InterPro"/>
</dbReference>
<dbReference type="InterPro" id="IPR036444">
    <property type="entry name" value="PLipase_A2_dom_sf"/>
</dbReference>
<feature type="region of interest" description="Disordered" evidence="10">
    <location>
        <begin position="521"/>
        <end position="549"/>
    </location>
</feature>
<dbReference type="Ensembl" id="ENSAMXT00005003312.1">
    <property type="protein sequence ID" value="ENSAMXP00005002917.1"/>
    <property type="gene ID" value="ENSAMXG00005001773.1"/>
</dbReference>
<dbReference type="AlphaFoldDB" id="A0A8B9H0N0"/>
<dbReference type="GO" id="GO:0046872">
    <property type="term" value="F:metal ion binding"/>
    <property type="evidence" value="ECO:0007669"/>
    <property type="project" value="UniProtKB-KW"/>
</dbReference>
<keyword evidence="5" id="KW-0479">Metal-binding</keyword>
<evidence type="ECO:0000313" key="14">
    <source>
        <dbReference type="Proteomes" id="UP000694621"/>
    </source>
</evidence>
<accession>A0A8B9H0N0</accession>
<keyword evidence="4" id="KW-0964">Secreted</keyword>
<dbReference type="InterPro" id="IPR033113">
    <property type="entry name" value="PLA2_histidine"/>
</dbReference>
<organism evidence="13 14">
    <name type="scientific">Astyanax mexicanus</name>
    <name type="common">Blind cave fish</name>
    <name type="synonym">Astyanax fasciatus mexicanus</name>
    <dbReference type="NCBI Taxonomy" id="7994"/>
    <lineage>
        <taxon>Eukaryota</taxon>
        <taxon>Metazoa</taxon>
        <taxon>Chordata</taxon>
        <taxon>Craniata</taxon>
        <taxon>Vertebrata</taxon>
        <taxon>Euteleostomi</taxon>
        <taxon>Actinopterygii</taxon>
        <taxon>Neopterygii</taxon>
        <taxon>Teleostei</taxon>
        <taxon>Ostariophysi</taxon>
        <taxon>Characiformes</taxon>
        <taxon>Characoidei</taxon>
        <taxon>Acestrorhamphidae</taxon>
        <taxon>Acestrorhamphinae</taxon>
        <taxon>Astyanax</taxon>
    </lineage>
</organism>
<dbReference type="Proteomes" id="UP000694621">
    <property type="component" value="Unplaced"/>
</dbReference>
<dbReference type="PROSITE" id="PS00118">
    <property type="entry name" value="PA2_HIS"/>
    <property type="match status" value="1"/>
</dbReference>
<feature type="region of interest" description="Disordered" evidence="10">
    <location>
        <begin position="305"/>
        <end position="342"/>
    </location>
</feature>
<dbReference type="GO" id="GO:0004623">
    <property type="term" value="F:phospholipase A2 activity"/>
    <property type="evidence" value="ECO:0007669"/>
    <property type="project" value="UniProtKB-EC"/>
</dbReference>
<feature type="compositionally biased region" description="Basic and acidic residues" evidence="10">
    <location>
        <begin position="528"/>
        <end position="537"/>
    </location>
</feature>
<feature type="compositionally biased region" description="Polar residues" evidence="10">
    <location>
        <begin position="307"/>
        <end position="329"/>
    </location>
</feature>
<evidence type="ECO:0000256" key="3">
    <source>
        <dbReference type="ARBA" id="ARBA00013278"/>
    </source>
</evidence>
<keyword evidence="8" id="KW-0443">Lipid metabolism</keyword>
<evidence type="ECO:0000256" key="11">
    <source>
        <dbReference type="SAM" id="SignalP"/>
    </source>
</evidence>
<dbReference type="EC" id="3.1.1.4" evidence="3"/>
<feature type="signal peptide" evidence="11">
    <location>
        <begin position="1"/>
        <end position="18"/>
    </location>
</feature>
<dbReference type="SUPFAM" id="SSF48619">
    <property type="entry name" value="Phospholipase A2, PLA2"/>
    <property type="match status" value="1"/>
</dbReference>
<feature type="chain" id="PRO_5034708550" description="phospholipase A2" evidence="11">
    <location>
        <begin position="19"/>
        <end position="549"/>
    </location>
</feature>
<feature type="compositionally biased region" description="Basic and acidic residues" evidence="10">
    <location>
        <begin position="331"/>
        <end position="342"/>
    </location>
</feature>
<dbReference type="GO" id="GO:0006644">
    <property type="term" value="P:phospholipid metabolic process"/>
    <property type="evidence" value="ECO:0007669"/>
    <property type="project" value="InterPro"/>
</dbReference>
<keyword evidence="11" id="KW-0732">Signal</keyword>
<evidence type="ECO:0000259" key="12">
    <source>
        <dbReference type="Pfam" id="PF05826"/>
    </source>
</evidence>
<evidence type="ECO:0000256" key="8">
    <source>
        <dbReference type="ARBA" id="ARBA00023098"/>
    </source>
</evidence>
<proteinExistence type="predicted"/>
<evidence type="ECO:0000256" key="9">
    <source>
        <dbReference type="ARBA" id="ARBA00023157"/>
    </source>
</evidence>
<feature type="region of interest" description="Disordered" evidence="10">
    <location>
        <begin position="119"/>
        <end position="157"/>
    </location>
</feature>